<proteinExistence type="predicted"/>
<evidence type="ECO:0000256" key="1">
    <source>
        <dbReference type="SAM" id="MobiDB-lite"/>
    </source>
</evidence>
<feature type="compositionally biased region" description="Basic and acidic residues" evidence="1">
    <location>
        <begin position="37"/>
        <end position="50"/>
    </location>
</feature>
<evidence type="ECO:0000313" key="3">
    <source>
        <dbReference type="Proteomes" id="UP000030708"/>
    </source>
</evidence>
<name>A0A024WBA8_PLAFA</name>
<gene>
    <name evidence="2" type="ORF">PFTANZ_01653</name>
</gene>
<evidence type="ECO:0000313" key="2">
    <source>
        <dbReference type="EMBL" id="ETW37665.1"/>
    </source>
</evidence>
<feature type="compositionally biased region" description="Basic residues" evidence="1">
    <location>
        <begin position="51"/>
        <end position="60"/>
    </location>
</feature>
<reference evidence="2 3" key="2">
    <citation type="submission" date="2013-02" db="EMBL/GenBank/DDBJ databases">
        <title>The Genome Sequence of Plasmodium falciparum Tanzania (2000708).</title>
        <authorList>
            <consortium name="The Broad Institute Genome Sequencing Platform"/>
            <consortium name="The Broad Institute Genome Sequencing Center for Infectious Disease"/>
            <person name="Neafsey D."/>
            <person name="Cheeseman I."/>
            <person name="Volkman S."/>
            <person name="Adams J."/>
            <person name="Walker B."/>
            <person name="Young S.K."/>
            <person name="Zeng Q."/>
            <person name="Gargeya S."/>
            <person name="Fitzgerald M."/>
            <person name="Haas B."/>
            <person name="Abouelleil A."/>
            <person name="Alvarado L."/>
            <person name="Arachchi H.M."/>
            <person name="Berlin A.M."/>
            <person name="Chapman S.B."/>
            <person name="Dewar J."/>
            <person name="Goldberg J."/>
            <person name="Griggs A."/>
            <person name="Gujja S."/>
            <person name="Hansen M."/>
            <person name="Howarth C."/>
            <person name="Imamovic A."/>
            <person name="Larimer J."/>
            <person name="McCowan C."/>
            <person name="Murphy C."/>
            <person name="Neiman D."/>
            <person name="Pearson M."/>
            <person name="Priest M."/>
            <person name="Roberts A."/>
            <person name="Saif S."/>
            <person name="Shea T."/>
            <person name="Sisk P."/>
            <person name="Sykes S."/>
            <person name="Wortman J."/>
            <person name="Nusbaum C."/>
            <person name="Birren B."/>
        </authorList>
    </citation>
    <scope>NUCLEOTIDE SEQUENCE [LARGE SCALE GENOMIC DNA]</scope>
    <source>
        <strain evidence="3">Tanzania (2000708)</strain>
    </source>
</reference>
<sequence>MKLSCNYLSKLNKKKIKKQNEILNEELRKIEDKWFNDDDEKNNTEENDKLTKRKVHKMRN</sequence>
<protein>
    <submittedName>
        <fullName evidence="2">Uncharacterized protein</fullName>
    </submittedName>
</protein>
<dbReference type="AlphaFoldDB" id="A0A024WBA8"/>
<feature type="region of interest" description="Disordered" evidence="1">
    <location>
        <begin position="37"/>
        <end position="60"/>
    </location>
</feature>
<reference evidence="2 3" key="1">
    <citation type="submission" date="2013-02" db="EMBL/GenBank/DDBJ databases">
        <title>The Genome Annotation of Plasmodium falciparum Tanzania (2000708).</title>
        <authorList>
            <consortium name="The Broad Institute Genome Sequencing Platform"/>
            <consortium name="The Broad Institute Genome Sequencing Center for Infectious Disease"/>
            <person name="Neafsey D."/>
            <person name="Hoffman S."/>
            <person name="Volkman S."/>
            <person name="Rosenthal P."/>
            <person name="Walker B."/>
            <person name="Young S.K."/>
            <person name="Zeng Q."/>
            <person name="Gargeya S."/>
            <person name="Fitzgerald M."/>
            <person name="Haas B."/>
            <person name="Abouelleil A."/>
            <person name="Allen A.W."/>
            <person name="Alvarado L."/>
            <person name="Arachchi H.M."/>
            <person name="Berlin A.M."/>
            <person name="Chapman S.B."/>
            <person name="Gainer-Dewar J."/>
            <person name="Goldberg J."/>
            <person name="Griggs A."/>
            <person name="Gujja S."/>
            <person name="Hansen M."/>
            <person name="Howarth C."/>
            <person name="Imamovic A."/>
            <person name="Ireland A."/>
            <person name="Larimer J."/>
            <person name="McCowan C."/>
            <person name="Murphy C."/>
            <person name="Pearson M."/>
            <person name="Poon T.W."/>
            <person name="Priest M."/>
            <person name="Roberts A."/>
            <person name="Saif S."/>
            <person name="Shea T."/>
            <person name="Sisk P."/>
            <person name="Sykes S."/>
            <person name="Wortman J."/>
            <person name="Nusbaum C."/>
            <person name="Birren B."/>
        </authorList>
    </citation>
    <scope>NUCLEOTIDE SEQUENCE [LARGE SCALE GENOMIC DNA]</scope>
    <source>
        <strain evidence="3">Tanzania (2000708)</strain>
    </source>
</reference>
<organism evidence="2 3">
    <name type="scientific">Plasmodium falciparum Tanzania</name>
    <name type="common">2000708</name>
    <dbReference type="NCBI Taxonomy" id="1036725"/>
    <lineage>
        <taxon>Eukaryota</taxon>
        <taxon>Sar</taxon>
        <taxon>Alveolata</taxon>
        <taxon>Apicomplexa</taxon>
        <taxon>Aconoidasida</taxon>
        <taxon>Haemosporida</taxon>
        <taxon>Plasmodiidae</taxon>
        <taxon>Plasmodium</taxon>
        <taxon>Plasmodium (Laverania)</taxon>
    </lineage>
</organism>
<dbReference type="Proteomes" id="UP000030708">
    <property type="component" value="Unassembled WGS sequence"/>
</dbReference>
<accession>A0A024WBA8</accession>
<dbReference type="EMBL" id="KI926349">
    <property type="protein sequence ID" value="ETW37665.1"/>
    <property type="molecule type" value="Genomic_DNA"/>
</dbReference>